<dbReference type="PROSITE" id="PS50011">
    <property type="entry name" value="PROTEIN_KINASE_DOM"/>
    <property type="match status" value="1"/>
</dbReference>
<evidence type="ECO:0000313" key="10">
    <source>
        <dbReference type="EMBL" id="KAF0846314.1"/>
    </source>
</evidence>
<evidence type="ECO:0000256" key="6">
    <source>
        <dbReference type="ARBA" id="ARBA00022840"/>
    </source>
</evidence>
<dbReference type="EMBL" id="VMSD01000005">
    <property type="protein sequence ID" value="KAF0846314.1"/>
    <property type="molecule type" value="Genomic_DNA"/>
</dbReference>
<comment type="caution">
    <text evidence="10">The sequence shown here is derived from an EMBL/GenBank/DDBJ whole genome shotgun (WGS) entry which is preliminary data.</text>
</comment>
<dbReference type="SUPFAM" id="SSF56112">
    <property type="entry name" value="Protein kinase-like (PK-like)"/>
    <property type="match status" value="1"/>
</dbReference>
<name>A0ABQ6YKJ5_9NOCA</name>
<dbReference type="GO" id="GO:0004674">
    <property type="term" value="F:protein serine/threonine kinase activity"/>
    <property type="evidence" value="ECO:0007669"/>
    <property type="project" value="UniProtKB-KW"/>
</dbReference>
<dbReference type="Gene3D" id="1.10.510.10">
    <property type="entry name" value="Transferase(Phosphotransferase) domain 1"/>
    <property type="match status" value="1"/>
</dbReference>
<evidence type="ECO:0000256" key="5">
    <source>
        <dbReference type="ARBA" id="ARBA00022777"/>
    </source>
</evidence>
<dbReference type="Proteomes" id="UP000798951">
    <property type="component" value="Unassembled WGS sequence"/>
</dbReference>
<evidence type="ECO:0000259" key="9">
    <source>
        <dbReference type="PROSITE" id="PS50011"/>
    </source>
</evidence>
<keyword evidence="2 10" id="KW-0723">Serine/threonine-protein kinase</keyword>
<dbReference type="EC" id="2.7.11.1" evidence="1"/>
<evidence type="ECO:0000256" key="8">
    <source>
        <dbReference type="SAM" id="MobiDB-lite"/>
    </source>
</evidence>
<keyword evidence="4 7" id="KW-0547">Nucleotide-binding</keyword>
<proteinExistence type="predicted"/>
<dbReference type="SMART" id="SM00220">
    <property type="entry name" value="S_TKc"/>
    <property type="match status" value="1"/>
</dbReference>
<dbReference type="PANTHER" id="PTHR43289">
    <property type="entry name" value="MITOGEN-ACTIVATED PROTEIN KINASE KINASE KINASE 20-RELATED"/>
    <property type="match status" value="1"/>
</dbReference>
<keyword evidence="11" id="KW-1185">Reference proteome</keyword>
<dbReference type="InterPro" id="IPR000719">
    <property type="entry name" value="Prot_kinase_dom"/>
</dbReference>
<gene>
    <name evidence="10" type="ORF">FNL39_105225</name>
</gene>
<dbReference type="InterPro" id="IPR008271">
    <property type="entry name" value="Ser/Thr_kinase_AS"/>
</dbReference>
<dbReference type="Gene3D" id="3.30.200.20">
    <property type="entry name" value="Phosphorylase Kinase, domain 1"/>
    <property type="match status" value="1"/>
</dbReference>
<evidence type="ECO:0000256" key="2">
    <source>
        <dbReference type="ARBA" id="ARBA00022527"/>
    </source>
</evidence>
<evidence type="ECO:0000256" key="3">
    <source>
        <dbReference type="ARBA" id="ARBA00022679"/>
    </source>
</evidence>
<keyword evidence="3" id="KW-0808">Transferase</keyword>
<feature type="compositionally biased region" description="Basic and acidic residues" evidence="8">
    <location>
        <begin position="308"/>
        <end position="318"/>
    </location>
</feature>
<organism evidence="10 11">
    <name type="scientific">Nocardia caishijiensis</name>
    <dbReference type="NCBI Taxonomy" id="184756"/>
    <lineage>
        <taxon>Bacteria</taxon>
        <taxon>Bacillati</taxon>
        <taxon>Actinomycetota</taxon>
        <taxon>Actinomycetes</taxon>
        <taxon>Mycobacteriales</taxon>
        <taxon>Nocardiaceae</taxon>
        <taxon>Nocardia</taxon>
    </lineage>
</organism>
<reference evidence="10 11" key="1">
    <citation type="submission" date="2019-07" db="EMBL/GenBank/DDBJ databases">
        <title>Genomic Encyclopedia of Type Strains, Phase IV (KMG-IV): sequencing the most valuable type-strain genomes for metagenomic binning, comparative biology and taxonomic classification.</title>
        <authorList>
            <person name="Goeker M."/>
        </authorList>
    </citation>
    <scope>NUCLEOTIDE SEQUENCE [LARGE SCALE GENOMIC DNA]</scope>
    <source>
        <strain evidence="10 11">DSM 44831</strain>
    </source>
</reference>
<keyword evidence="5 10" id="KW-0418">Kinase</keyword>
<feature type="domain" description="Protein kinase" evidence="9">
    <location>
        <begin position="30"/>
        <end position="299"/>
    </location>
</feature>
<dbReference type="CDD" id="cd14014">
    <property type="entry name" value="STKc_PknB_like"/>
    <property type="match status" value="1"/>
</dbReference>
<protein>
    <recommendedName>
        <fullName evidence="1">non-specific serine/threonine protein kinase</fullName>
        <ecNumber evidence="1">2.7.11.1</ecNumber>
    </recommendedName>
</protein>
<sequence>MIPVGTGIVLASGTGIELGVVVGEIVDGRYEITGVLGAGGMGEVLSGYDTVLDRPVAVKRIAVRQFASRADLVDEFVARFRREARVTARIRHHGVPQVFDAVLDARADSVYLVMEHIDGVTLRDHLAEIGELPLGWAVAIAAQIATVLSYAHVLPVVHRDLKPANIVIARDGTVKVIDFGIAALLDGSTGRITRTGSVLGTAAYMPPELVNGQEAGPRADLYALGCVLHEMLSGRRVFEARSEFDTHNRHLSEPPTPLRALRRDVPAPIEALVLELLAKDPTQRPSSARLVYERLLPFLPAPGAPEDAAARTHPDPTRIFRRPNPPADLPMDPAPRDPPPRDPPATGLAEAAARYRELFALGRTAQAADVLLGIVDQAEQRFGPDSPQLGDLHRDIATALEHSGEQRRALAQWQRVEAIEAATGTGGRRARVAAIGCRAALGELTPAAAVDELYRMLGEIRSADNEFGDEALLVRLALAEQLPAAGDHARAARFVARLRDDLAVLRPPEDAMRRRIEALAAELRC</sequence>
<dbReference type="PROSITE" id="PS00107">
    <property type="entry name" value="PROTEIN_KINASE_ATP"/>
    <property type="match status" value="1"/>
</dbReference>
<dbReference type="InterPro" id="IPR011009">
    <property type="entry name" value="Kinase-like_dom_sf"/>
</dbReference>
<feature type="compositionally biased region" description="Pro residues" evidence="8">
    <location>
        <begin position="323"/>
        <end position="333"/>
    </location>
</feature>
<evidence type="ECO:0000256" key="7">
    <source>
        <dbReference type="PROSITE-ProRule" id="PRU10141"/>
    </source>
</evidence>
<accession>A0ABQ6YKJ5</accession>
<keyword evidence="6 7" id="KW-0067">ATP-binding</keyword>
<dbReference type="RefSeq" id="WP_067984968.1">
    <property type="nucleotide sequence ID" value="NZ_VMSD01000005.1"/>
</dbReference>
<dbReference type="PROSITE" id="PS00108">
    <property type="entry name" value="PROTEIN_KINASE_ST"/>
    <property type="match status" value="1"/>
</dbReference>
<feature type="binding site" evidence="7">
    <location>
        <position position="59"/>
    </location>
    <ligand>
        <name>ATP</name>
        <dbReference type="ChEBI" id="CHEBI:30616"/>
    </ligand>
</feature>
<dbReference type="InterPro" id="IPR017441">
    <property type="entry name" value="Protein_kinase_ATP_BS"/>
</dbReference>
<evidence type="ECO:0000256" key="1">
    <source>
        <dbReference type="ARBA" id="ARBA00012513"/>
    </source>
</evidence>
<dbReference type="PANTHER" id="PTHR43289:SF6">
    <property type="entry name" value="SERINE_THREONINE-PROTEIN KINASE NEKL-3"/>
    <property type="match status" value="1"/>
</dbReference>
<dbReference type="Pfam" id="PF00069">
    <property type="entry name" value="Pkinase"/>
    <property type="match status" value="1"/>
</dbReference>
<feature type="region of interest" description="Disordered" evidence="8">
    <location>
        <begin position="303"/>
        <end position="347"/>
    </location>
</feature>
<evidence type="ECO:0000313" key="11">
    <source>
        <dbReference type="Proteomes" id="UP000798951"/>
    </source>
</evidence>
<evidence type="ECO:0000256" key="4">
    <source>
        <dbReference type="ARBA" id="ARBA00022741"/>
    </source>
</evidence>